<dbReference type="Proteomes" id="UP000683360">
    <property type="component" value="Unassembled WGS sequence"/>
</dbReference>
<dbReference type="AlphaFoldDB" id="A0A8S3S2I3"/>
<feature type="domain" description="TRPM-like" evidence="7">
    <location>
        <begin position="267"/>
        <end position="508"/>
    </location>
</feature>
<evidence type="ECO:0000256" key="2">
    <source>
        <dbReference type="ARBA" id="ARBA00022692"/>
    </source>
</evidence>
<dbReference type="GO" id="GO:0005886">
    <property type="term" value="C:plasma membrane"/>
    <property type="evidence" value="ECO:0007669"/>
    <property type="project" value="TreeGrafter"/>
</dbReference>
<evidence type="ECO:0000259" key="7">
    <source>
        <dbReference type="Pfam" id="PF25508"/>
    </source>
</evidence>
<evidence type="ECO:0000313" key="8">
    <source>
        <dbReference type="EMBL" id="CAG2216070.1"/>
    </source>
</evidence>
<dbReference type="EMBL" id="CAJPWZ010001467">
    <property type="protein sequence ID" value="CAG2216070.1"/>
    <property type="molecule type" value="Genomic_DNA"/>
</dbReference>
<dbReference type="InterPro" id="IPR050927">
    <property type="entry name" value="TRPM"/>
</dbReference>
<protein>
    <submittedName>
        <fullName evidence="8">Uncharacterized protein</fullName>
    </submittedName>
</protein>
<dbReference type="PANTHER" id="PTHR13800">
    <property type="entry name" value="TRANSIENT RECEPTOR POTENTIAL CATION CHANNEL, SUBFAMILY M, MEMBER 6"/>
    <property type="match status" value="1"/>
</dbReference>
<dbReference type="Pfam" id="PF25508">
    <property type="entry name" value="TRPM2"/>
    <property type="match status" value="1"/>
</dbReference>
<name>A0A8S3S2I3_MYTED</name>
<dbReference type="Pfam" id="PF00520">
    <property type="entry name" value="Ion_trans"/>
    <property type="match status" value="1"/>
</dbReference>
<keyword evidence="2 5" id="KW-0812">Transmembrane</keyword>
<organism evidence="8 9">
    <name type="scientific">Mytilus edulis</name>
    <name type="common">Blue mussel</name>
    <dbReference type="NCBI Taxonomy" id="6550"/>
    <lineage>
        <taxon>Eukaryota</taxon>
        <taxon>Metazoa</taxon>
        <taxon>Spiralia</taxon>
        <taxon>Lophotrochozoa</taxon>
        <taxon>Mollusca</taxon>
        <taxon>Bivalvia</taxon>
        <taxon>Autobranchia</taxon>
        <taxon>Pteriomorphia</taxon>
        <taxon>Mytilida</taxon>
        <taxon>Mytiloidea</taxon>
        <taxon>Mytilidae</taxon>
        <taxon>Mytilinae</taxon>
        <taxon>Mytilus</taxon>
    </lineage>
</organism>
<evidence type="ECO:0000313" key="9">
    <source>
        <dbReference type="Proteomes" id="UP000683360"/>
    </source>
</evidence>
<accession>A0A8S3S2I3</accession>
<feature type="domain" description="Ion transport" evidence="6">
    <location>
        <begin position="564"/>
        <end position="728"/>
    </location>
</feature>
<gene>
    <name evidence="8" type="ORF">MEDL_29828</name>
</gene>
<dbReference type="OrthoDB" id="6077058at2759"/>
<proteinExistence type="predicted"/>
<feature type="transmembrane region" description="Helical" evidence="5">
    <location>
        <begin position="670"/>
        <end position="688"/>
    </location>
</feature>
<dbReference type="InterPro" id="IPR057366">
    <property type="entry name" value="TRPM-like"/>
</dbReference>
<comment type="subcellular location">
    <subcellularLocation>
        <location evidence="1">Membrane</location>
        <topology evidence="1">Multi-pass membrane protein</topology>
    </subcellularLocation>
</comment>
<reference evidence="8" key="1">
    <citation type="submission" date="2021-03" db="EMBL/GenBank/DDBJ databases">
        <authorList>
            <person name="Bekaert M."/>
        </authorList>
    </citation>
    <scope>NUCLEOTIDE SEQUENCE</scope>
</reference>
<feature type="transmembrane region" description="Helical" evidence="5">
    <location>
        <begin position="564"/>
        <end position="585"/>
    </location>
</feature>
<dbReference type="SUPFAM" id="SSF81324">
    <property type="entry name" value="Voltage-gated potassium channels"/>
    <property type="match status" value="1"/>
</dbReference>
<keyword evidence="3 5" id="KW-1133">Transmembrane helix</keyword>
<evidence type="ECO:0000259" key="6">
    <source>
        <dbReference type="Pfam" id="PF00520"/>
    </source>
</evidence>
<dbReference type="PANTHER" id="PTHR13800:SF1">
    <property type="entry name" value="TRANSIENT RECEPTOR POTENTIAL CATION CHANNEL TRPM"/>
    <property type="match status" value="1"/>
</dbReference>
<dbReference type="InterPro" id="IPR005821">
    <property type="entry name" value="Ion_trans_dom"/>
</dbReference>
<feature type="transmembrane region" description="Helical" evidence="5">
    <location>
        <begin position="638"/>
        <end position="658"/>
    </location>
</feature>
<evidence type="ECO:0000256" key="3">
    <source>
        <dbReference type="ARBA" id="ARBA00022989"/>
    </source>
</evidence>
<keyword evidence="9" id="KW-1185">Reference proteome</keyword>
<dbReference type="GO" id="GO:0030001">
    <property type="term" value="P:metal ion transport"/>
    <property type="evidence" value="ECO:0007669"/>
    <property type="project" value="TreeGrafter"/>
</dbReference>
<keyword evidence="4 5" id="KW-0472">Membrane</keyword>
<dbReference type="GO" id="GO:0005261">
    <property type="term" value="F:monoatomic cation channel activity"/>
    <property type="evidence" value="ECO:0007669"/>
    <property type="project" value="TreeGrafter"/>
</dbReference>
<feature type="transmembrane region" description="Helical" evidence="5">
    <location>
        <begin position="708"/>
        <end position="728"/>
    </location>
</feature>
<evidence type="ECO:0000256" key="4">
    <source>
        <dbReference type="ARBA" id="ARBA00023136"/>
    </source>
</evidence>
<comment type="caution">
    <text evidence="8">The sequence shown here is derived from an EMBL/GenBank/DDBJ whole genome shotgun (WGS) entry which is preliminary data.</text>
</comment>
<evidence type="ECO:0000256" key="1">
    <source>
        <dbReference type="ARBA" id="ARBA00004141"/>
    </source>
</evidence>
<evidence type="ECO:0000256" key="5">
    <source>
        <dbReference type="SAM" id="Phobius"/>
    </source>
</evidence>
<sequence>MLTSESVQEYVCRTEINVRKSFPGVNEDLLVKLITEYAIYGYPDGNIGYRVLTKEPSTVSELIKEILWQEHCRQSLKSVEKSRCTEDSNFEKHFEIGNKRNMNFTEHDIRRNKVSENTAVNMQNDISLYNSKQKLGKENYTVGKLNVRNNFVYPSEQSVYYIAESYELKHEEFCDVIEATEFEVAKVLDEEIAILELPRVEKQTVVTGGTEIVIVRKVELKYEELNEIVEATEVAVAKVSKIMTTNFGSPNVEQQTIPSGEVEYFVQLLTKAIEADNIDYVTVLIQEHDVKFDHSCFPDLYKEAFKCKSNKHDCRHLYAVLKKDKSHEGLFEKDQKSNEGGIEKSESQCIKVGRELCRQFLNYPKGKKIKETKSGERVVTENAKSENTDDNRYYQDLLIWSLFAHRPRLALLFWKWSEDKLVTALLAAALLKRMALKAIKVADKSVYEELMDHSRLFEQRSLKILETLYKKYPSEATNLMTSVFTVWDIDISPLRCAYESEFYDFVAHACSQRCLDKIWYNTQDASAGASQEASQHLMDTGETKKKTGSEWKFRVLRAPRTKFILHYIIFLAAVVTYSAFLLTNLKTTDHFGVYEICVYIWLFSDMIEEYLIPIFQRLKNPLRTAGHKYSLRRYKSDFWNVLDTVSYITTFVAIALRFSDTTLPWARRVYSFSLFFMYMRFLHVILIFKKIGVYVILIKEMMKDLGRFLVILIVFMMAVGVMFHVNMYPNHEDMFSNRVQYWRIWKIISFPYWQIYGEIFLDDIMETYIGRHSGRYYFTGAVTVTRKLNPADQVWLEASGSWNFRGGLYSKFTVIKIK</sequence>